<evidence type="ECO:0000313" key="3">
    <source>
        <dbReference type="Proteomes" id="UP001595637"/>
    </source>
</evidence>
<protein>
    <submittedName>
        <fullName evidence="2">Helix-turn-helix domain-containing protein</fullName>
    </submittedName>
</protein>
<comment type="caution">
    <text evidence="2">The sequence shown here is derived from an EMBL/GenBank/DDBJ whole genome shotgun (WGS) entry which is preliminary data.</text>
</comment>
<dbReference type="Pfam" id="PF13730">
    <property type="entry name" value="HTH_36"/>
    <property type="match status" value="1"/>
</dbReference>
<gene>
    <name evidence="2" type="ORF">ACFOEO_06600</name>
</gene>
<proteinExistence type="predicted"/>
<evidence type="ECO:0000313" key="2">
    <source>
        <dbReference type="EMBL" id="MFC3388234.1"/>
    </source>
</evidence>
<feature type="compositionally biased region" description="Low complexity" evidence="1">
    <location>
        <begin position="133"/>
        <end position="147"/>
    </location>
</feature>
<dbReference type="EMBL" id="JBHRVQ010000001">
    <property type="protein sequence ID" value="MFC3388234.1"/>
    <property type="molecule type" value="Genomic_DNA"/>
</dbReference>
<dbReference type="InterPro" id="IPR036388">
    <property type="entry name" value="WH-like_DNA-bd_sf"/>
</dbReference>
<reference evidence="3" key="1">
    <citation type="journal article" date="2019" name="Int. J. Syst. Evol. Microbiol.">
        <title>The Global Catalogue of Microorganisms (GCM) 10K type strain sequencing project: providing services to taxonomists for standard genome sequencing and annotation.</title>
        <authorList>
            <consortium name="The Broad Institute Genomics Platform"/>
            <consortium name="The Broad Institute Genome Sequencing Center for Infectious Disease"/>
            <person name="Wu L."/>
            <person name="Ma J."/>
        </authorList>
    </citation>
    <scope>NUCLEOTIDE SEQUENCE [LARGE SCALE GENOMIC DNA]</scope>
    <source>
        <strain evidence="3">CCM 7756</strain>
    </source>
</reference>
<accession>A0ABV7N4P5</accession>
<name>A0ABV7N4P5_9STAP</name>
<dbReference type="Proteomes" id="UP001595637">
    <property type="component" value="Unassembled WGS sequence"/>
</dbReference>
<sequence length="250" mass="28787">MEKKDMLKTGSIFTAGYGIIPKLVMKNKDLSIEAKAIYAFLCSYAGRGDKAFPSVSVITGYLGISENRFYKHRKVLLEKGFLSLTKERHAGGSFKQNIYTVNTVVPHEQNLRADTPHADTQCVDKPHVDSMGSNNNSTNNNSIKNNSTINKEHERFEEFYNLYNKKKARPKASKAFWKAISNHDWEIIEKGTIDYLRSIRAGDEKFQAYPATFLNEERFLDDHEYVRSNIYEAKIKPYILEDYSDFLDEL</sequence>
<dbReference type="RefSeq" id="WP_380653392.1">
    <property type="nucleotide sequence ID" value="NZ_JBHRVQ010000001.1"/>
</dbReference>
<dbReference type="Gene3D" id="1.10.10.10">
    <property type="entry name" value="Winged helix-like DNA-binding domain superfamily/Winged helix DNA-binding domain"/>
    <property type="match status" value="1"/>
</dbReference>
<keyword evidence="3" id="KW-1185">Reference proteome</keyword>
<feature type="region of interest" description="Disordered" evidence="1">
    <location>
        <begin position="126"/>
        <end position="147"/>
    </location>
</feature>
<organism evidence="2 3">
    <name type="scientific">Salinicoccus sesuvii</name>
    <dbReference type="NCBI Taxonomy" id="868281"/>
    <lineage>
        <taxon>Bacteria</taxon>
        <taxon>Bacillati</taxon>
        <taxon>Bacillota</taxon>
        <taxon>Bacilli</taxon>
        <taxon>Bacillales</taxon>
        <taxon>Staphylococcaceae</taxon>
        <taxon>Salinicoccus</taxon>
    </lineage>
</organism>
<evidence type="ECO:0000256" key="1">
    <source>
        <dbReference type="SAM" id="MobiDB-lite"/>
    </source>
</evidence>